<proteinExistence type="predicted"/>
<accession>R0FRG4</accession>
<gene>
    <name evidence="3" type="ORF">CARUB_v10018489mg</name>
</gene>
<feature type="chain" id="PRO_5004341352" description="FBD domain-containing protein" evidence="1">
    <location>
        <begin position="23"/>
        <end position="169"/>
    </location>
</feature>
<evidence type="ECO:0000256" key="1">
    <source>
        <dbReference type="SAM" id="SignalP"/>
    </source>
</evidence>
<feature type="signal peptide" evidence="1">
    <location>
        <begin position="1"/>
        <end position="22"/>
    </location>
</feature>
<dbReference type="EMBL" id="KB870809">
    <property type="protein sequence ID" value="EOA25177.1"/>
    <property type="molecule type" value="Genomic_DNA"/>
</dbReference>
<evidence type="ECO:0000313" key="4">
    <source>
        <dbReference type="Proteomes" id="UP000029121"/>
    </source>
</evidence>
<organism evidence="3 4">
    <name type="scientific">Capsella rubella</name>
    <dbReference type="NCBI Taxonomy" id="81985"/>
    <lineage>
        <taxon>Eukaryota</taxon>
        <taxon>Viridiplantae</taxon>
        <taxon>Streptophyta</taxon>
        <taxon>Embryophyta</taxon>
        <taxon>Tracheophyta</taxon>
        <taxon>Spermatophyta</taxon>
        <taxon>Magnoliopsida</taxon>
        <taxon>eudicotyledons</taxon>
        <taxon>Gunneridae</taxon>
        <taxon>Pentapetalae</taxon>
        <taxon>rosids</taxon>
        <taxon>malvids</taxon>
        <taxon>Brassicales</taxon>
        <taxon>Brassicaceae</taxon>
        <taxon>Camelineae</taxon>
        <taxon>Capsella</taxon>
    </lineage>
</organism>
<dbReference type="SMART" id="SM00579">
    <property type="entry name" value="FBD"/>
    <property type="match status" value="1"/>
</dbReference>
<dbReference type="Proteomes" id="UP000029121">
    <property type="component" value="Unassembled WGS sequence"/>
</dbReference>
<dbReference type="InterPro" id="IPR006566">
    <property type="entry name" value="FBD"/>
</dbReference>
<keyword evidence="1" id="KW-0732">Signal</keyword>
<name>R0FRG4_9BRAS</name>
<evidence type="ECO:0000259" key="2">
    <source>
        <dbReference type="SMART" id="SM00579"/>
    </source>
</evidence>
<reference evidence="4" key="1">
    <citation type="journal article" date="2013" name="Nat. Genet.">
        <title>The Capsella rubella genome and the genomic consequences of rapid mating system evolution.</title>
        <authorList>
            <person name="Slotte T."/>
            <person name="Hazzouri K.M."/>
            <person name="Agren J.A."/>
            <person name="Koenig D."/>
            <person name="Maumus F."/>
            <person name="Guo Y.L."/>
            <person name="Steige K."/>
            <person name="Platts A.E."/>
            <person name="Escobar J.S."/>
            <person name="Newman L.K."/>
            <person name="Wang W."/>
            <person name="Mandakova T."/>
            <person name="Vello E."/>
            <person name="Smith L.M."/>
            <person name="Henz S.R."/>
            <person name="Steffen J."/>
            <person name="Takuno S."/>
            <person name="Brandvain Y."/>
            <person name="Coop G."/>
            <person name="Andolfatto P."/>
            <person name="Hu T.T."/>
            <person name="Blanchette M."/>
            <person name="Clark R.M."/>
            <person name="Quesneville H."/>
            <person name="Nordborg M."/>
            <person name="Gaut B.S."/>
            <person name="Lysak M.A."/>
            <person name="Jenkins J."/>
            <person name="Grimwood J."/>
            <person name="Chapman J."/>
            <person name="Prochnik S."/>
            <person name="Shu S."/>
            <person name="Rokhsar D."/>
            <person name="Schmutz J."/>
            <person name="Weigel D."/>
            <person name="Wright S.I."/>
        </authorList>
    </citation>
    <scope>NUCLEOTIDE SEQUENCE [LARGE SCALE GENOMIC DNA]</scope>
    <source>
        <strain evidence="4">cv. Monte Gargano</strain>
    </source>
</reference>
<sequence>MGRFRFFLSIPLTALIVNLIHAYYPVKSRTEPCPSTSHSDQDYCHRTKRLVSLNLRTSKWKWWNLLSLMLDGSPKLQILKLTNLYRYCEKGDRIRRNRNTFVWTGYLWERRDEKEVATYILRNTRRLKKATFSTKPNFLNKLEKRREMLDELASVGKASNSCNFVFESM</sequence>
<evidence type="ECO:0000313" key="3">
    <source>
        <dbReference type="EMBL" id="EOA25177.1"/>
    </source>
</evidence>
<dbReference type="AlphaFoldDB" id="R0FRG4"/>
<protein>
    <recommendedName>
        <fullName evidence="2">FBD domain-containing protein</fullName>
    </recommendedName>
</protein>
<dbReference type="Pfam" id="PF08387">
    <property type="entry name" value="FBD"/>
    <property type="match status" value="1"/>
</dbReference>
<keyword evidence="4" id="KW-1185">Reference proteome</keyword>
<feature type="domain" description="FBD" evidence="2">
    <location>
        <begin position="95"/>
        <end position="167"/>
    </location>
</feature>